<comment type="caution">
    <text evidence="11">The sequence shown here is derived from an EMBL/GenBank/DDBJ whole genome shotgun (WGS) entry which is preliminary data.</text>
</comment>
<accession>A0ABU8Q943</accession>
<feature type="domain" description="L,D-TPase catalytic" evidence="9">
    <location>
        <begin position="59"/>
        <end position="169"/>
    </location>
</feature>
<evidence type="ECO:0000256" key="6">
    <source>
        <dbReference type="ARBA" id="ARBA00023316"/>
    </source>
</evidence>
<dbReference type="InterPro" id="IPR005490">
    <property type="entry name" value="LD_TPept_cat_dom"/>
</dbReference>
<keyword evidence="4 7" id="KW-0133">Cell shape</keyword>
<evidence type="ECO:0000256" key="1">
    <source>
        <dbReference type="ARBA" id="ARBA00004752"/>
    </source>
</evidence>
<feature type="active site" description="Nucleophile" evidence="7">
    <location>
        <position position="145"/>
    </location>
</feature>
<dbReference type="Proteomes" id="UP001380365">
    <property type="component" value="Unassembled WGS sequence"/>
</dbReference>
<gene>
    <name evidence="10" type="ORF">WH159_00035</name>
    <name evidence="11" type="ORF">WH159_16120</name>
</gene>
<keyword evidence="6 7" id="KW-0961">Cell wall biogenesis/degradation</keyword>
<name>A0ABU8Q943_9SPHN</name>
<feature type="signal peptide" evidence="8">
    <location>
        <begin position="1"/>
        <end position="25"/>
    </location>
</feature>
<evidence type="ECO:0000256" key="5">
    <source>
        <dbReference type="ARBA" id="ARBA00022984"/>
    </source>
</evidence>
<dbReference type="PANTHER" id="PTHR30582:SF2">
    <property type="entry name" value="L,D-TRANSPEPTIDASE YCIB-RELATED"/>
    <property type="match status" value="1"/>
</dbReference>
<dbReference type="RefSeq" id="WP_132883479.1">
    <property type="nucleotide sequence ID" value="NZ_JBBGZA010000001.1"/>
</dbReference>
<organism evidence="11 12">
    <name type="scientific">Sphingomonas molluscorum</name>
    <dbReference type="NCBI Taxonomy" id="418184"/>
    <lineage>
        <taxon>Bacteria</taxon>
        <taxon>Pseudomonadati</taxon>
        <taxon>Pseudomonadota</taxon>
        <taxon>Alphaproteobacteria</taxon>
        <taxon>Sphingomonadales</taxon>
        <taxon>Sphingomonadaceae</taxon>
        <taxon>Sphingomonas</taxon>
    </lineage>
</organism>
<dbReference type="PANTHER" id="PTHR30582">
    <property type="entry name" value="L,D-TRANSPEPTIDASE"/>
    <property type="match status" value="1"/>
</dbReference>
<proteinExistence type="inferred from homology"/>
<keyword evidence="12" id="KW-1185">Reference proteome</keyword>
<evidence type="ECO:0000256" key="3">
    <source>
        <dbReference type="ARBA" id="ARBA00022679"/>
    </source>
</evidence>
<dbReference type="InterPro" id="IPR038063">
    <property type="entry name" value="Transpep_catalytic_dom"/>
</dbReference>
<dbReference type="EMBL" id="JBBGZA010000001">
    <property type="protein sequence ID" value="MEJ5092947.1"/>
    <property type="molecule type" value="Genomic_DNA"/>
</dbReference>
<dbReference type="InterPro" id="IPR050979">
    <property type="entry name" value="LD-transpeptidase"/>
</dbReference>
<dbReference type="EMBL" id="JBBGZA010000001">
    <property type="protein sequence ID" value="MEJ5096055.1"/>
    <property type="molecule type" value="Genomic_DNA"/>
</dbReference>
<dbReference type="PROSITE" id="PS52029">
    <property type="entry name" value="LD_TPASE"/>
    <property type="match status" value="1"/>
</dbReference>
<dbReference type="Pfam" id="PF03734">
    <property type="entry name" value="YkuD"/>
    <property type="match status" value="1"/>
</dbReference>
<keyword evidence="3" id="KW-0808">Transferase</keyword>
<keyword evidence="5 7" id="KW-0573">Peptidoglycan synthesis</keyword>
<dbReference type="SUPFAM" id="SSF141523">
    <property type="entry name" value="L,D-transpeptidase catalytic domain-like"/>
    <property type="match status" value="1"/>
</dbReference>
<feature type="chain" id="PRO_5045032782" evidence="8">
    <location>
        <begin position="26"/>
        <end position="188"/>
    </location>
</feature>
<evidence type="ECO:0000313" key="11">
    <source>
        <dbReference type="EMBL" id="MEJ5096055.1"/>
    </source>
</evidence>
<comment type="similarity">
    <text evidence="2">Belongs to the YkuD family.</text>
</comment>
<sequence length="188" mass="20233">MRFARSLFLATALAGTVLAAAPVLAAPPQPKVVSVMETGGVLQPGEYLWAPEGVPPGKLAIVVDLRRERLYVYRGGVEIGRTLIIYGADHKPTPTGSFPILEKDRDHVSNLYNAPMPYMLRLTWGGVAIHGSGEDVDSRYATHGCIGVPDEFAALLYAQARKGDTVLVTRDWMPEVYGAEGVQVASAD</sequence>
<evidence type="ECO:0000313" key="12">
    <source>
        <dbReference type="Proteomes" id="UP001380365"/>
    </source>
</evidence>
<keyword evidence="8" id="KW-0732">Signal</keyword>
<protein>
    <submittedName>
        <fullName evidence="11">L,D-transpeptidase family protein</fullName>
    </submittedName>
</protein>
<dbReference type="Gene3D" id="2.40.440.10">
    <property type="entry name" value="L,D-transpeptidase catalytic domain-like"/>
    <property type="match status" value="1"/>
</dbReference>
<feature type="active site" description="Proton donor/acceptor" evidence="7">
    <location>
        <position position="130"/>
    </location>
</feature>
<evidence type="ECO:0000259" key="9">
    <source>
        <dbReference type="PROSITE" id="PS52029"/>
    </source>
</evidence>
<evidence type="ECO:0000256" key="8">
    <source>
        <dbReference type="SAM" id="SignalP"/>
    </source>
</evidence>
<comment type="pathway">
    <text evidence="1 7">Cell wall biogenesis; peptidoglycan biosynthesis.</text>
</comment>
<evidence type="ECO:0000313" key="10">
    <source>
        <dbReference type="EMBL" id="MEJ5092947.1"/>
    </source>
</evidence>
<evidence type="ECO:0000256" key="4">
    <source>
        <dbReference type="ARBA" id="ARBA00022960"/>
    </source>
</evidence>
<evidence type="ECO:0000256" key="2">
    <source>
        <dbReference type="ARBA" id="ARBA00005992"/>
    </source>
</evidence>
<reference evidence="11 12" key="1">
    <citation type="submission" date="2023-12" db="EMBL/GenBank/DDBJ databases">
        <title>Gut-associated functions are favored during microbiome assembly across C. elegans life.</title>
        <authorList>
            <person name="Zimmermann J."/>
        </authorList>
    </citation>
    <scope>NUCLEOTIDE SEQUENCE [LARGE SCALE GENOMIC DNA]</scope>
    <source>
        <strain evidence="11 12">JUb134</strain>
    </source>
</reference>
<dbReference type="CDD" id="cd16913">
    <property type="entry name" value="YkuD_like"/>
    <property type="match status" value="1"/>
</dbReference>
<evidence type="ECO:0000256" key="7">
    <source>
        <dbReference type="PROSITE-ProRule" id="PRU01373"/>
    </source>
</evidence>